<keyword evidence="8" id="KW-1185">Reference proteome</keyword>
<evidence type="ECO:0000256" key="3">
    <source>
        <dbReference type="ARBA" id="ARBA00022801"/>
    </source>
</evidence>
<evidence type="ECO:0000313" key="7">
    <source>
        <dbReference type="EMBL" id="BDM70535.1"/>
    </source>
</evidence>
<gene>
    <name evidence="7" type="ORF">HEK616_40220</name>
</gene>
<name>A0ABM7ZW20_STRNI</name>
<evidence type="ECO:0000256" key="1">
    <source>
        <dbReference type="ARBA" id="ARBA00010088"/>
    </source>
</evidence>
<dbReference type="PROSITE" id="PS51318">
    <property type="entry name" value="TAT"/>
    <property type="match status" value="1"/>
</dbReference>
<accession>A0ABM7ZW20</accession>
<dbReference type="EMBL" id="AP026073">
    <property type="protein sequence ID" value="BDM70535.1"/>
    <property type="molecule type" value="Genomic_DNA"/>
</dbReference>
<sequence>MGAGARLNHSCPMTSYPRRALLLGLSATAVAATLTGFAPPAPAAPAGAPAPLAWRPCARPGGPAGQECADLAVPVDYRHPDGPQLTVAVSRLRSDRPAARRGTLLLIPGGPGGSGVQRLAQKGEALRKATGGAYDLVGLDPRGVGGSTTAGCGLAPADRYLVSLRSWPSPDGAITDNVARARRVADACHRHGGAVLRSISTASEVRDIDRFRQALGERKLSAWGVSYGTYVGAVYAQKYPQHTGRWVLDSSGDPDPARVERGWLANMSAAADDRFPDFAAWAADPARDKDGLRLAARPEDVRPLFLALAAKLDRAPKESTTASVPLTGNMLRQALQNALYSDAFFAPLARLVQQAQDPAARPELPADLAGPLPDTDATAIMATLCNDVRWPASVPAHRRAVAADRARHPLTAGMPANITPCSFWKDAPDPRPTRITGDGPSNILMLQNLRDPSTPYFGALKMRQALGDRARLVTLDHGGHGAYLANGTACGDRTVTTFLTTGRRPAHDVRCADPAAAPQAAGTGLRENSPGR</sequence>
<evidence type="ECO:0000313" key="8">
    <source>
        <dbReference type="Proteomes" id="UP001059597"/>
    </source>
</evidence>
<dbReference type="PANTHER" id="PTHR43248:SF29">
    <property type="entry name" value="TRIPEPTIDYL AMINOPEPTIDASE"/>
    <property type="match status" value="1"/>
</dbReference>
<evidence type="ECO:0000256" key="2">
    <source>
        <dbReference type="ARBA" id="ARBA00022729"/>
    </source>
</evidence>
<feature type="signal peptide" evidence="5">
    <location>
        <begin position="1"/>
        <end position="31"/>
    </location>
</feature>
<reference evidence="7" key="1">
    <citation type="submission" date="2022-06" db="EMBL/GenBank/DDBJ databases">
        <title>Complete genome sequence of Streptomyces nigrescens HEK616.</title>
        <authorList>
            <person name="Asamizu S."/>
            <person name="Onaka H."/>
        </authorList>
    </citation>
    <scope>NUCLEOTIDE SEQUENCE</scope>
    <source>
        <strain evidence="7">HEK616</strain>
    </source>
</reference>
<feature type="chain" id="PRO_5046922563" description="Peptidase S33 tripeptidyl aminopeptidase-like C-terminal domain-containing protein" evidence="5">
    <location>
        <begin position="32"/>
        <end position="532"/>
    </location>
</feature>
<keyword evidence="3" id="KW-0378">Hydrolase</keyword>
<evidence type="ECO:0000256" key="5">
    <source>
        <dbReference type="SAM" id="SignalP"/>
    </source>
</evidence>
<dbReference type="Gene3D" id="3.40.50.1820">
    <property type="entry name" value="alpha/beta hydrolase"/>
    <property type="match status" value="1"/>
</dbReference>
<proteinExistence type="inferred from homology"/>
<dbReference type="InterPro" id="IPR051601">
    <property type="entry name" value="Serine_prot/Carboxylest_S33"/>
</dbReference>
<dbReference type="InterPro" id="IPR006311">
    <property type="entry name" value="TAT_signal"/>
</dbReference>
<dbReference type="InterPro" id="IPR013595">
    <property type="entry name" value="Pept_S33_TAP-like_C"/>
</dbReference>
<dbReference type="Proteomes" id="UP001059597">
    <property type="component" value="Chromosome"/>
</dbReference>
<feature type="domain" description="Peptidase S33 tripeptidyl aminopeptidase-like C-terminal" evidence="6">
    <location>
        <begin position="417"/>
        <end position="511"/>
    </location>
</feature>
<protein>
    <recommendedName>
        <fullName evidence="6">Peptidase S33 tripeptidyl aminopeptidase-like C-terminal domain-containing protein</fullName>
    </recommendedName>
</protein>
<dbReference type="PANTHER" id="PTHR43248">
    <property type="entry name" value="2-SUCCINYL-6-HYDROXY-2,4-CYCLOHEXADIENE-1-CARBOXYLATE SYNTHASE"/>
    <property type="match status" value="1"/>
</dbReference>
<evidence type="ECO:0000259" key="6">
    <source>
        <dbReference type="Pfam" id="PF08386"/>
    </source>
</evidence>
<comment type="similarity">
    <text evidence="1">Belongs to the peptidase S33 family.</text>
</comment>
<organism evidence="7 8">
    <name type="scientific">Streptomyces nigrescens</name>
    <dbReference type="NCBI Taxonomy" id="1920"/>
    <lineage>
        <taxon>Bacteria</taxon>
        <taxon>Bacillati</taxon>
        <taxon>Actinomycetota</taxon>
        <taxon>Actinomycetes</taxon>
        <taxon>Kitasatosporales</taxon>
        <taxon>Streptomycetaceae</taxon>
        <taxon>Streptomyces</taxon>
    </lineage>
</organism>
<feature type="region of interest" description="Disordered" evidence="4">
    <location>
        <begin position="513"/>
        <end position="532"/>
    </location>
</feature>
<keyword evidence="2 5" id="KW-0732">Signal</keyword>
<dbReference type="SUPFAM" id="SSF53474">
    <property type="entry name" value="alpha/beta-Hydrolases"/>
    <property type="match status" value="1"/>
</dbReference>
<dbReference type="Pfam" id="PF08386">
    <property type="entry name" value="Abhydrolase_4"/>
    <property type="match status" value="1"/>
</dbReference>
<evidence type="ECO:0000256" key="4">
    <source>
        <dbReference type="SAM" id="MobiDB-lite"/>
    </source>
</evidence>
<dbReference type="InterPro" id="IPR029058">
    <property type="entry name" value="AB_hydrolase_fold"/>
</dbReference>